<dbReference type="RefSeq" id="WP_126577775.1">
    <property type="nucleotide sequence ID" value="NZ_BIFR01000001.1"/>
</dbReference>
<feature type="compositionally biased region" description="Pro residues" evidence="1">
    <location>
        <begin position="87"/>
        <end position="105"/>
    </location>
</feature>
<dbReference type="OrthoDB" id="161567at2"/>
<name>A0A401ZTF8_9CHLR</name>
<organism evidence="2 3">
    <name type="scientific">Tengunoibacter tsumagoiensis</name>
    <dbReference type="NCBI Taxonomy" id="2014871"/>
    <lineage>
        <taxon>Bacteria</taxon>
        <taxon>Bacillati</taxon>
        <taxon>Chloroflexota</taxon>
        <taxon>Ktedonobacteria</taxon>
        <taxon>Ktedonobacterales</taxon>
        <taxon>Dictyobacteraceae</taxon>
        <taxon>Tengunoibacter</taxon>
    </lineage>
</organism>
<feature type="compositionally biased region" description="Pro residues" evidence="1">
    <location>
        <begin position="51"/>
        <end position="68"/>
    </location>
</feature>
<evidence type="ECO:0000313" key="2">
    <source>
        <dbReference type="EMBL" id="GCE10151.1"/>
    </source>
</evidence>
<keyword evidence="3" id="KW-1185">Reference proteome</keyword>
<evidence type="ECO:0008006" key="4">
    <source>
        <dbReference type="Google" id="ProtNLM"/>
    </source>
</evidence>
<proteinExistence type="predicted"/>
<dbReference type="AlphaFoldDB" id="A0A401ZTF8"/>
<feature type="region of interest" description="Disordered" evidence="1">
    <location>
        <begin position="28"/>
        <end position="141"/>
    </location>
</feature>
<protein>
    <recommendedName>
        <fullName evidence="4">Zinc-ribbon domain-containing protein</fullName>
    </recommendedName>
</protein>
<evidence type="ECO:0000256" key="1">
    <source>
        <dbReference type="SAM" id="MobiDB-lite"/>
    </source>
</evidence>
<evidence type="ECO:0000313" key="3">
    <source>
        <dbReference type="Proteomes" id="UP000287352"/>
    </source>
</evidence>
<reference evidence="3" key="1">
    <citation type="submission" date="2018-12" db="EMBL/GenBank/DDBJ databases">
        <title>Tengunoibacter tsumagoiensis gen. nov., sp. nov., Dictyobacter kobayashii sp. nov., D. alpinus sp. nov., and D. joshuensis sp. nov. and description of Dictyobacteraceae fam. nov. within the order Ktedonobacterales isolated from Tengu-no-mugimeshi.</title>
        <authorList>
            <person name="Wang C.M."/>
            <person name="Zheng Y."/>
            <person name="Sakai Y."/>
            <person name="Toyoda A."/>
            <person name="Minakuchi Y."/>
            <person name="Abe K."/>
            <person name="Yokota A."/>
            <person name="Yabe S."/>
        </authorList>
    </citation>
    <scope>NUCLEOTIDE SEQUENCE [LARGE SCALE GENOMIC DNA]</scope>
    <source>
        <strain evidence="3">Uno3</strain>
    </source>
</reference>
<sequence length="256" mass="28353">MRCPYCGGLNPDQLNYCINCGRDLTRQPPAQQPGSGGQRTGNTPSLIQQPVYPPPPPVQRPLQPPPMAPANQRPAHSTGRTGTTMPPSNPQPYRPAQPQQQPPAPANATAVRRQKKASTPEAPIEPKPAVPDAPAPFPPRSITHLKQLEQGALDYTFTSEEKGYGKKRIIHISYRHCAPWQQVATLFHALNAYDAEKFDTVVIQGIQNEQNDLYSFNNGQLTFDRNVHLGSQILKRYVFETENGLVIDALRIILTE</sequence>
<feature type="compositionally biased region" description="Polar residues" evidence="1">
    <location>
        <begin position="74"/>
        <end position="86"/>
    </location>
</feature>
<dbReference type="Proteomes" id="UP000287352">
    <property type="component" value="Unassembled WGS sequence"/>
</dbReference>
<dbReference type="EMBL" id="BIFR01000001">
    <property type="protein sequence ID" value="GCE10151.1"/>
    <property type="molecule type" value="Genomic_DNA"/>
</dbReference>
<gene>
    <name evidence="2" type="ORF">KTT_00100</name>
</gene>
<feature type="compositionally biased region" description="Pro residues" evidence="1">
    <location>
        <begin position="123"/>
        <end position="139"/>
    </location>
</feature>
<accession>A0A401ZTF8</accession>
<comment type="caution">
    <text evidence="2">The sequence shown here is derived from an EMBL/GenBank/DDBJ whole genome shotgun (WGS) entry which is preliminary data.</text>
</comment>